<evidence type="ECO:0000256" key="1">
    <source>
        <dbReference type="SAM" id="MobiDB-lite"/>
    </source>
</evidence>
<reference evidence="2" key="1">
    <citation type="journal article" date="2014" name="Int. J. Syst. Evol. Microbiol.">
        <title>Complete genome sequence of Corynebacterium casei LMG S-19264T (=DSM 44701T), isolated from a smear-ripened cheese.</title>
        <authorList>
            <consortium name="US DOE Joint Genome Institute (JGI-PGF)"/>
            <person name="Walter F."/>
            <person name="Albersmeier A."/>
            <person name="Kalinowski J."/>
            <person name="Ruckert C."/>
        </authorList>
    </citation>
    <scope>NUCLEOTIDE SEQUENCE</scope>
    <source>
        <strain evidence="2">JCM 5069</strain>
    </source>
</reference>
<feature type="compositionally biased region" description="Gly residues" evidence="1">
    <location>
        <begin position="110"/>
        <end position="124"/>
    </location>
</feature>
<dbReference type="EMBL" id="BNCD01000023">
    <property type="protein sequence ID" value="GHH86549.1"/>
    <property type="molecule type" value="Genomic_DNA"/>
</dbReference>
<evidence type="ECO:0000313" key="2">
    <source>
        <dbReference type="EMBL" id="GHH86549.1"/>
    </source>
</evidence>
<feature type="region of interest" description="Disordered" evidence="1">
    <location>
        <begin position="1"/>
        <end position="143"/>
    </location>
</feature>
<organism evidence="2 3">
    <name type="scientific">Streptomyces sulfonofaciens</name>
    <dbReference type="NCBI Taxonomy" id="68272"/>
    <lineage>
        <taxon>Bacteria</taxon>
        <taxon>Bacillati</taxon>
        <taxon>Actinomycetota</taxon>
        <taxon>Actinomycetes</taxon>
        <taxon>Kitasatosporales</taxon>
        <taxon>Streptomycetaceae</taxon>
        <taxon>Streptomyces</taxon>
    </lineage>
</organism>
<accession>A0A919GLM1</accession>
<dbReference type="AlphaFoldDB" id="A0A919GLM1"/>
<comment type="caution">
    <text evidence="2">The sequence shown here is derived from an EMBL/GenBank/DDBJ whole genome shotgun (WGS) entry which is preliminary data.</text>
</comment>
<reference evidence="2" key="2">
    <citation type="submission" date="2020-09" db="EMBL/GenBank/DDBJ databases">
        <authorList>
            <person name="Sun Q."/>
            <person name="Ohkuma M."/>
        </authorList>
    </citation>
    <scope>NUCLEOTIDE SEQUENCE</scope>
    <source>
        <strain evidence="2">JCM 5069</strain>
    </source>
</reference>
<protein>
    <submittedName>
        <fullName evidence="2">Uncharacterized protein</fullName>
    </submittedName>
</protein>
<gene>
    <name evidence="2" type="ORF">GCM10018793_58810</name>
</gene>
<proteinExistence type="predicted"/>
<evidence type="ECO:0000313" key="3">
    <source>
        <dbReference type="Proteomes" id="UP000603708"/>
    </source>
</evidence>
<keyword evidence="3" id="KW-1185">Reference proteome</keyword>
<dbReference type="Proteomes" id="UP000603708">
    <property type="component" value="Unassembled WGS sequence"/>
</dbReference>
<feature type="compositionally biased region" description="Basic residues" evidence="1">
    <location>
        <begin position="41"/>
        <end position="51"/>
    </location>
</feature>
<name>A0A919GLM1_9ACTN</name>
<sequence>MRTATPEQGGWFRGGRSDRFAARPGGFGASGRPIGEEFRSRKLRMCARGHSRNAAGEATIRNRPQSPVDGVSLSSAENLRQRAAGPTVRRAARHCPRTPSSQPLTDVPWCGGGQRHAGGSGGKPAAGARRRWRPLADVAVKGP</sequence>